<dbReference type="AlphaFoldDB" id="A0AA96CV60"/>
<dbReference type="Pfam" id="PF01381">
    <property type="entry name" value="HTH_3"/>
    <property type="match status" value="1"/>
</dbReference>
<dbReference type="InterPro" id="IPR001387">
    <property type="entry name" value="Cro/C1-type_HTH"/>
</dbReference>
<protein>
    <submittedName>
        <fullName evidence="2">Helix-turn-helix transcriptional regulator</fullName>
    </submittedName>
</protein>
<dbReference type="SUPFAM" id="SSF47413">
    <property type="entry name" value="lambda repressor-like DNA-binding domains"/>
    <property type="match status" value="1"/>
</dbReference>
<dbReference type="Gene3D" id="1.10.260.40">
    <property type="entry name" value="lambda repressor-like DNA-binding domains"/>
    <property type="match status" value="1"/>
</dbReference>
<gene>
    <name evidence="2" type="ORF">RJG54_08615</name>
</gene>
<dbReference type="GO" id="GO:0003677">
    <property type="term" value="F:DNA binding"/>
    <property type="evidence" value="ECO:0007669"/>
    <property type="project" value="InterPro"/>
</dbReference>
<dbReference type="InterPro" id="IPR010982">
    <property type="entry name" value="Lambda_DNA-bd_dom_sf"/>
</dbReference>
<reference evidence="2" key="1">
    <citation type="submission" date="2023-09" db="EMBL/GenBank/DDBJ databases">
        <title>Arcobacter tbilisiensis sp. nov. isolated from chicken meat in Tbilisi, Georgia.</title>
        <authorList>
            <person name="Matthias R."/>
            <person name="Zautner A.E."/>
        </authorList>
    </citation>
    <scope>NUCLEOTIDE SEQUENCE</scope>
    <source>
        <strain evidence="2">LEO 107</strain>
    </source>
</reference>
<dbReference type="CDD" id="cd00093">
    <property type="entry name" value="HTH_XRE"/>
    <property type="match status" value="1"/>
</dbReference>
<evidence type="ECO:0000259" key="1">
    <source>
        <dbReference type="PROSITE" id="PS50943"/>
    </source>
</evidence>
<dbReference type="EMBL" id="CP134846">
    <property type="protein sequence ID" value="WNL16272.1"/>
    <property type="molecule type" value="Genomic_DNA"/>
</dbReference>
<sequence>MELKEENIVKRVCKEFNITQAELSRKLDVSSATVSDWSKGNIPKMAELALILMLENKEIKEHLENVKNFYNTLQKI</sequence>
<feature type="domain" description="HTH cro/C1-type" evidence="1">
    <location>
        <begin position="9"/>
        <end position="62"/>
    </location>
</feature>
<accession>A0AA96CV60</accession>
<organism evidence="2">
    <name type="scientific">Arcobacter sp. AZ-2023</name>
    <dbReference type="NCBI Taxonomy" id="3074453"/>
    <lineage>
        <taxon>Bacteria</taxon>
        <taxon>Pseudomonadati</taxon>
        <taxon>Campylobacterota</taxon>
        <taxon>Epsilonproteobacteria</taxon>
        <taxon>Campylobacterales</taxon>
        <taxon>Arcobacteraceae</taxon>
        <taxon>Arcobacter</taxon>
    </lineage>
</organism>
<name>A0AA96CV60_9BACT</name>
<dbReference type="PROSITE" id="PS50943">
    <property type="entry name" value="HTH_CROC1"/>
    <property type="match status" value="1"/>
</dbReference>
<proteinExistence type="predicted"/>
<evidence type="ECO:0000313" key="2">
    <source>
        <dbReference type="EMBL" id="WNL16272.1"/>
    </source>
</evidence>